<evidence type="ECO:0000313" key="12">
    <source>
        <dbReference type="EMBL" id="MBH9553408.1"/>
    </source>
</evidence>
<name>A0A931IZG2_9BURK</name>
<dbReference type="InterPro" id="IPR001179">
    <property type="entry name" value="PPIase_FKBP_dom"/>
</dbReference>
<dbReference type="PANTHER" id="PTHR47861:SF3">
    <property type="entry name" value="FKBP-TYPE PEPTIDYL-PROLYL CIS-TRANS ISOMERASE SLYD"/>
    <property type="match status" value="1"/>
</dbReference>
<dbReference type="Gene3D" id="3.10.50.40">
    <property type="match status" value="1"/>
</dbReference>
<dbReference type="GO" id="GO:0005737">
    <property type="term" value="C:cytoplasm"/>
    <property type="evidence" value="ECO:0007669"/>
    <property type="project" value="UniProtKB-SubCell"/>
</dbReference>
<keyword evidence="5 9" id="KW-0697">Rotamase</keyword>
<evidence type="ECO:0000256" key="9">
    <source>
        <dbReference type="PROSITE-ProRule" id="PRU00277"/>
    </source>
</evidence>
<dbReference type="SUPFAM" id="SSF54534">
    <property type="entry name" value="FKBP-like"/>
    <property type="match status" value="1"/>
</dbReference>
<sequence length="149" mass="16160">MSVATAAPGAFLTLHYRLSSREGRAWVDTFDHPPATLTLGSGEFAPGLEACLIGLTEGQSARFEVDGEAVFGPRNPELVQRLSRKLMAQYGDPDHVYQVGDAIQFPAPEGAQELTGLLIAEGEDYFDFDFNHPLAGQPLVFEVRVIGIL</sequence>
<keyword evidence="6" id="KW-0143">Chaperone</keyword>
<dbReference type="EMBL" id="JAEDAL010000005">
    <property type="protein sequence ID" value="MBH9553408.1"/>
    <property type="molecule type" value="Genomic_DNA"/>
</dbReference>
<accession>A0A931IZG2</accession>
<comment type="function">
    <text evidence="8">Also involved in hydrogenase metallocenter assembly, probably by participating in the nickel insertion step. This function in hydrogenase biosynthesis requires chaperone activity and the presence of the metal-binding domain, but not PPIase activity.</text>
</comment>
<comment type="subcellular location">
    <subcellularLocation>
        <location evidence="2">Cytoplasm</location>
    </subcellularLocation>
</comment>
<dbReference type="Pfam" id="PF00254">
    <property type="entry name" value="FKBP_C"/>
    <property type="match status" value="1"/>
</dbReference>
<evidence type="ECO:0000256" key="10">
    <source>
        <dbReference type="RuleBase" id="RU003915"/>
    </source>
</evidence>
<evidence type="ECO:0000256" key="6">
    <source>
        <dbReference type="ARBA" id="ARBA00023186"/>
    </source>
</evidence>
<proteinExistence type="inferred from homology"/>
<evidence type="ECO:0000256" key="7">
    <source>
        <dbReference type="ARBA" id="ARBA00023235"/>
    </source>
</evidence>
<dbReference type="Proteomes" id="UP000620139">
    <property type="component" value="Unassembled WGS sequence"/>
</dbReference>
<evidence type="ECO:0000256" key="2">
    <source>
        <dbReference type="ARBA" id="ARBA00004496"/>
    </source>
</evidence>
<protein>
    <recommendedName>
        <fullName evidence="10">Peptidyl-prolyl cis-trans isomerase</fullName>
        <ecNumber evidence="10">5.2.1.8</ecNumber>
    </recommendedName>
</protein>
<organism evidence="12 13">
    <name type="scientific">Inhella gelatinilytica</name>
    <dbReference type="NCBI Taxonomy" id="2795030"/>
    <lineage>
        <taxon>Bacteria</taxon>
        <taxon>Pseudomonadati</taxon>
        <taxon>Pseudomonadota</taxon>
        <taxon>Betaproteobacteria</taxon>
        <taxon>Burkholderiales</taxon>
        <taxon>Sphaerotilaceae</taxon>
        <taxon>Inhella</taxon>
    </lineage>
</organism>
<evidence type="ECO:0000256" key="1">
    <source>
        <dbReference type="ARBA" id="ARBA00000971"/>
    </source>
</evidence>
<comment type="caution">
    <text evidence="12">The sequence shown here is derived from an EMBL/GenBank/DDBJ whole genome shotgun (WGS) entry which is preliminary data.</text>
</comment>
<evidence type="ECO:0000259" key="11">
    <source>
        <dbReference type="PROSITE" id="PS50059"/>
    </source>
</evidence>
<evidence type="ECO:0000256" key="3">
    <source>
        <dbReference type="ARBA" id="ARBA00006577"/>
    </source>
</evidence>
<dbReference type="AlphaFoldDB" id="A0A931IZG2"/>
<evidence type="ECO:0000256" key="5">
    <source>
        <dbReference type="ARBA" id="ARBA00023110"/>
    </source>
</evidence>
<reference evidence="12" key="1">
    <citation type="submission" date="2020-12" db="EMBL/GenBank/DDBJ databases">
        <title>The genome sequence of Inhella sp. 4Y17.</title>
        <authorList>
            <person name="Liu Y."/>
        </authorList>
    </citation>
    <scope>NUCLEOTIDE SEQUENCE</scope>
    <source>
        <strain evidence="12">4Y10</strain>
    </source>
</reference>
<dbReference type="EC" id="5.2.1.8" evidence="10"/>
<dbReference type="GO" id="GO:0042026">
    <property type="term" value="P:protein refolding"/>
    <property type="evidence" value="ECO:0007669"/>
    <property type="project" value="UniProtKB-ARBA"/>
</dbReference>
<keyword evidence="13" id="KW-1185">Reference proteome</keyword>
<dbReference type="PROSITE" id="PS50059">
    <property type="entry name" value="FKBP_PPIASE"/>
    <property type="match status" value="1"/>
</dbReference>
<feature type="domain" description="PPIase FKBP-type" evidence="11">
    <location>
        <begin position="9"/>
        <end position="75"/>
    </location>
</feature>
<dbReference type="Gene3D" id="2.40.10.330">
    <property type="match status" value="1"/>
</dbReference>
<dbReference type="InterPro" id="IPR048261">
    <property type="entry name" value="SlpA/SlyD-like_ins_sf"/>
</dbReference>
<evidence type="ECO:0000256" key="8">
    <source>
        <dbReference type="ARBA" id="ARBA00037071"/>
    </source>
</evidence>
<dbReference type="PANTHER" id="PTHR47861">
    <property type="entry name" value="FKBP-TYPE PEPTIDYL-PROLYL CIS-TRANS ISOMERASE SLYD"/>
    <property type="match status" value="1"/>
</dbReference>
<evidence type="ECO:0000256" key="4">
    <source>
        <dbReference type="ARBA" id="ARBA00022490"/>
    </source>
</evidence>
<keyword evidence="7 9" id="KW-0413">Isomerase</keyword>
<comment type="similarity">
    <text evidence="3 10">Belongs to the FKBP-type PPIase family.</text>
</comment>
<comment type="catalytic activity">
    <reaction evidence="1 9 10">
        <text>[protein]-peptidylproline (omega=180) = [protein]-peptidylproline (omega=0)</text>
        <dbReference type="Rhea" id="RHEA:16237"/>
        <dbReference type="Rhea" id="RHEA-COMP:10747"/>
        <dbReference type="Rhea" id="RHEA-COMP:10748"/>
        <dbReference type="ChEBI" id="CHEBI:83833"/>
        <dbReference type="ChEBI" id="CHEBI:83834"/>
        <dbReference type="EC" id="5.2.1.8"/>
    </reaction>
</comment>
<dbReference type="GO" id="GO:0003755">
    <property type="term" value="F:peptidyl-prolyl cis-trans isomerase activity"/>
    <property type="evidence" value="ECO:0007669"/>
    <property type="project" value="UniProtKB-UniRule"/>
</dbReference>
<gene>
    <name evidence="12" type="ORF">I7X43_11190</name>
</gene>
<dbReference type="RefSeq" id="WP_198101029.1">
    <property type="nucleotide sequence ID" value="NZ_JAEDAL010000005.1"/>
</dbReference>
<dbReference type="InterPro" id="IPR046357">
    <property type="entry name" value="PPIase_dom_sf"/>
</dbReference>
<keyword evidence="4" id="KW-0963">Cytoplasm</keyword>
<evidence type="ECO:0000313" key="13">
    <source>
        <dbReference type="Proteomes" id="UP000620139"/>
    </source>
</evidence>